<dbReference type="Pfam" id="PF00144">
    <property type="entry name" value="Beta-lactamase"/>
    <property type="match status" value="1"/>
</dbReference>
<dbReference type="SUPFAM" id="SSF56601">
    <property type="entry name" value="beta-lactamase/transpeptidase-like"/>
    <property type="match status" value="1"/>
</dbReference>
<evidence type="ECO:0000313" key="4">
    <source>
        <dbReference type="Proteomes" id="UP000251889"/>
    </source>
</evidence>
<dbReference type="InterPro" id="IPR001466">
    <property type="entry name" value="Beta-lactam-related"/>
</dbReference>
<evidence type="ECO:0000259" key="2">
    <source>
        <dbReference type="Pfam" id="PF00144"/>
    </source>
</evidence>
<protein>
    <recommendedName>
        <fullName evidence="2">Beta-lactamase-related domain-containing protein</fullName>
    </recommendedName>
</protein>
<dbReference type="PANTHER" id="PTHR46825:SF9">
    <property type="entry name" value="BETA-LACTAMASE-RELATED DOMAIN-CONTAINING PROTEIN"/>
    <property type="match status" value="1"/>
</dbReference>
<organism evidence="3 4">
    <name type="scientific">Pseudochryseolinea flava</name>
    <dbReference type="NCBI Taxonomy" id="2059302"/>
    <lineage>
        <taxon>Bacteria</taxon>
        <taxon>Pseudomonadati</taxon>
        <taxon>Bacteroidota</taxon>
        <taxon>Cytophagia</taxon>
        <taxon>Cytophagales</taxon>
        <taxon>Fulvivirgaceae</taxon>
        <taxon>Pseudochryseolinea</taxon>
    </lineage>
</organism>
<dbReference type="RefSeq" id="WP_112745109.1">
    <property type="nucleotide sequence ID" value="NZ_QMFY01000001.1"/>
</dbReference>
<reference evidence="3 4" key="1">
    <citation type="submission" date="2018-06" db="EMBL/GenBank/DDBJ databases">
        <title>Chryseolinea flavus sp. nov., a member of the phylum Bacteroidetes isolated from soil.</title>
        <authorList>
            <person name="Li Y."/>
            <person name="Wang J."/>
        </authorList>
    </citation>
    <scope>NUCLEOTIDE SEQUENCE [LARGE SCALE GENOMIC DNA]</scope>
    <source>
        <strain evidence="3 4">SDU1-6</strain>
    </source>
</reference>
<feature type="signal peptide" evidence="1">
    <location>
        <begin position="1"/>
        <end position="22"/>
    </location>
</feature>
<comment type="caution">
    <text evidence="3">The sequence shown here is derived from an EMBL/GenBank/DDBJ whole genome shotgun (WGS) entry which is preliminary data.</text>
</comment>
<feature type="chain" id="PRO_5016999471" description="Beta-lactamase-related domain-containing protein" evidence="1">
    <location>
        <begin position="23"/>
        <end position="453"/>
    </location>
</feature>
<sequence length="453" mass="50882">MKKYVCLAMAYYLLLLTPPATFGQQTQKRKLDDLFDWLSKNDQAMGSICVMKNGVVAYQRAIGFRTVRTGEKILANVDTKYRIWSITKMYTATMILQAIAEGKISLKTSLAKYFPQVTNADSITIANMLGHTSGIHDFTHPVDSLKEKVIENDPGIVGKIASYPADFFPGERVEYSNSNYVLLGYILERLEKKSYEKILTKRIADVIGLENTYYGSPTLKKVVNKAETYQYANDAWQYVDEGEFGAPIPGPAGGIVATPTDMAKFIYSLFNGKLLASASLAQMTTMRDMYGFGIFNMPFLEKEGFGHGGGYLASHAMLTYYPDDKLAIAYCTNGVRYGMQSIISAVLNIFSNEKYVLPFTKTEEMLSHEDLRKYEGNYTCSRFDIKVTVVDGRLSLVADGQPTLTLRAEHGTNRFYFLEGDMQVEFDKNEDGMIYKLALIMGDTRRVEANRLP</sequence>
<proteinExistence type="predicted"/>
<dbReference type="PANTHER" id="PTHR46825">
    <property type="entry name" value="D-ALANYL-D-ALANINE-CARBOXYPEPTIDASE/ENDOPEPTIDASE AMPH"/>
    <property type="match status" value="1"/>
</dbReference>
<evidence type="ECO:0000256" key="1">
    <source>
        <dbReference type="SAM" id="SignalP"/>
    </source>
</evidence>
<dbReference type="Gene3D" id="3.40.710.10">
    <property type="entry name" value="DD-peptidase/beta-lactamase superfamily"/>
    <property type="match status" value="1"/>
</dbReference>
<dbReference type="OrthoDB" id="9793489at2"/>
<name>A0A364Y709_9BACT</name>
<accession>A0A364Y709</accession>
<dbReference type="InterPro" id="IPR012338">
    <property type="entry name" value="Beta-lactam/transpept-like"/>
</dbReference>
<keyword evidence="4" id="KW-1185">Reference proteome</keyword>
<keyword evidence="1" id="KW-0732">Signal</keyword>
<dbReference type="EMBL" id="QMFY01000001">
    <property type="protein sequence ID" value="RAW02894.1"/>
    <property type="molecule type" value="Genomic_DNA"/>
</dbReference>
<dbReference type="InterPro" id="IPR050491">
    <property type="entry name" value="AmpC-like"/>
</dbReference>
<dbReference type="AlphaFoldDB" id="A0A364Y709"/>
<feature type="domain" description="Beta-lactamase-related" evidence="2">
    <location>
        <begin position="47"/>
        <end position="335"/>
    </location>
</feature>
<evidence type="ECO:0000313" key="3">
    <source>
        <dbReference type="EMBL" id="RAW02894.1"/>
    </source>
</evidence>
<dbReference type="Proteomes" id="UP000251889">
    <property type="component" value="Unassembled WGS sequence"/>
</dbReference>
<gene>
    <name evidence="3" type="ORF">DQQ10_01945</name>
</gene>